<evidence type="ECO:0000313" key="1">
    <source>
        <dbReference type="EMBL" id="KAJ6771348.1"/>
    </source>
</evidence>
<gene>
    <name evidence="1" type="ORF">OIU74_017731</name>
</gene>
<evidence type="ECO:0000313" key="2">
    <source>
        <dbReference type="Proteomes" id="UP001151752"/>
    </source>
</evidence>
<reference evidence="1" key="2">
    <citation type="journal article" date="2023" name="Int. J. Mol. Sci.">
        <title>De Novo Assembly and Annotation of 11 Diverse Shrub Willow (Salix) Genomes Reveals Novel Gene Organization in Sex-Linked Regions.</title>
        <authorList>
            <person name="Hyden B."/>
            <person name="Feng K."/>
            <person name="Yates T.B."/>
            <person name="Jawdy S."/>
            <person name="Cereghino C."/>
            <person name="Smart L.B."/>
            <person name="Muchero W."/>
        </authorList>
    </citation>
    <scope>NUCLEOTIDE SEQUENCE</scope>
    <source>
        <tissue evidence="1">Shoot tip</tissue>
    </source>
</reference>
<reference evidence="1" key="1">
    <citation type="submission" date="2022-11" db="EMBL/GenBank/DDBJ databases">
        <authorList>
            <person name="Hyden B.L."/>
            <person name="Feng K."/>
            <person name="Yates T."/>
            <person name="Jawdy S."/>
            <person name="Smart L.B."/>
            <person name="Muchero W."/>
        </authorList>
    </citation>
    <scope>NUCLEOTIDE SEQUENCE</scope>
    <source>
        <tissue evidence="1">Shoot tip</tissue>
    </source>
</reference>
<dbReference type="EMBL" id="JAPFFM010000002">
    <property type="protein sequence ID" value="KAJ6771348.1"/>
    <property type="molecule type" value="Genomic_DNA"/>
</dbReference>
<name>A0A9Q0WR83_9ROSI</name>
<comment type="caution">
    <text evidence="1">The sequence shown here is derived from an EMBL/GenBank/DDBJ whole genome shotgun (WGS) entry which is preliminary data.</text>
</comment>
<accession>A0A9Q0WR83</accession>
<dbReference type="AlphaFoldDB" id="A0A9Q0WR83"/>
<protein>
    <submittedName>
        <fullName evidence="1">Uncharacterized protein</fullName>
    </submittedName>
</protein>
<proteinExistence type="predicted"/>
<organism evidence="1 2">
    <name type="scientific">Salix koriyanagi</name>
    <dbReference type="NCBI Taxonomy" id="2511006"/>
    <lineage>
        <taxon>Eukaryota</taxon>
        <taxon>Viridiplantae</taxon>
        <taxon>Streptophyta</taxon>
        <taxon>Embryophyta</taxon>
        <taxon>Tracheophyta</taxon>
        <taxon>Spermatophyta</taxon>
        <taxon>Magnoliopsida</taxon>
        <taxon>eudicotyledons</taxon>
        <taxon>Gunneridae</taxon>
        <taxon>Pentapetalae</taxon>
        <taxon>rosids</taxon>
        <taxon>fabids</taxon>
        <taxon>Malpighiales</taxon>
        <taxon>Salicaceae</taxon>
        <taxon>Saliceae</taxon>
        <taxon>Salix</taxon>
    </lineage>
</organism>
<keyword evidence="2" id="KW-1185">Reference proteome</keyword>
<sequence length="99" mass="10925">MELQVAYSYHSTSTTVTLTTSFSALDHLGIWIATITESYRSCNSSSVALTFRGDETEVMAAFALFNCAGSMTGDLEVYGYDRLKECSFRYGFCGRIKNG</sequence>
<dbReference type="Proteomes" id="UP001151752">
    <property type="component" value="Chromosome 10"/>
</dbReference>